<dbReference type="InterPro" id="IPR018060">
    <property type="entry name" value="HTH_AraC"/>
</dbReference>
<dbReference type="PANTHER" id="PTHR30146:SF24">
    <property type="entry name" value="XYLOSE OPERON REGULATORY PROTEIN"/>
    <property type="match status" value="1"/>
</dbReference>
<dbReference type="SUPFAM" id="SSF46689">
    <property type="entry name" value="Homeodomain-like"/>
    <property type="match status" value="1"/>
</dbReference>
<dbReference type="SUPFAM" id="SSF53822">
    <property type="entry name" value="Periplasmic binding protein-like I"/>
    <property type="match status" value="1"/>
</dbReference>
<dbReference type="InterPro" id="IPR054031">
    <property type="entry name" value="XylR_PBP1"/>
</dbReference>
<dbReference type="EMBL" id="SLYQ01000001">
    <property type="protein sequence ID" value="TCQ77460.1"/>
    <property type="molecule type" value="Genomic_DNA"/>
</dbReference>
<dbReference type="Pfam" id="PF22177">
    <property type="entry name" value="PBP1_XylR"/>
    <property type="match status" value="1"/>
</dbReference>
<accession>A0ABD7QS43</accession>
<dbReference type="Pfam" id="PF13377">
    <property type="entry name" value="Peripla_BP_3"/>
    <property type="match status" value="1"/>
</dbReference>
<dbReference type="SMART" id="SM00342">
    <property type="entry name" value="HTH_ARAC"/>
    <property type="match status" value="1"/>
</dbReference>
<dbReference type="Gene3D" id="1.10.10.60">
    <property type="entry name" value="Homeodomain-like"/>
    <property type="match status" value="1"/>
</dbReference>
<dbReference type="PANTHER" id="PTHR30146">
    <property type="entry name" value="LACI-RELATED TRANSCRIPTIONAL REPRESSOR"/>
    <property type="match status" value="1"/>
</dbReference>
<protein>
    <submittedName>
        <fullName evidence="5">LacI family transcriptional regulator</fullName>
    </submittedName>
</protein>
<sequence length="389" mass="44144">MCQYRVGLLFNANKTWDRQVIEGIGEFFAISECNWDIYIEESFCTDRMSAIMASTDGIIADLDDRHMVKTLAGSVKPYVGVGGSFAREHDYPQCDYVATDNYALIQLAFEHLMKKGIRHIAFFSLPDAREKRWAIEREKAYYQLAKKHFYPPELYNDYDAAIQQRDDAMRSLIAWIRSLAPQSGIIAVTDSRARHLLQACAIAGVKVPDEVAIVGIDNEDLVNYLSRISLTTVVQGARPIGFHAARLLHTQLVSGEKHAPRRIVVPPAGLKERMSTDVKQTYDPLVGRALSFIGENIHKPLKVVHVINYLGLSRTHIDTRFQKELGCKVHAAILKEKLIRCRMLLENKNIPIADIPALAGFPSINYFYDFFSRQMNLTPALYRQQNVKD</sequence>
<reference evidence="5 6" key="1">
    <citation type="submission" date="2019-03" db="EMBL/GenBank/DDBJ databases">
        <title>Genomic analyses of the natural microbiome of Caenorhabditis elegans.</title>
        <authorList>
            <person name="Samuel B."/>
        </authorList>
    </citation>
    <scope>NUCLEOTIDE SEQUENCE [LARGE SCALE GENOMIC DNA]</scope>
    <source>
        <strain evidence="5 6">JUb54</strain>
    </source>
</reference>
<keyword evidence="2" id="KW-0238">DNA-binding</keyword>
<comment type="caution">
    <text evidence="5">The sequence shown here is derived from an EMBL/GenBank/DDBJ whole genome shotgun (WGS) entry which is preliminary data.</text>
</comment>
<evidence type="ECO:0000313" key="5">
    <source>
        <dbReference type="EMBL" id="TCQ77460.1"/>
    </source>
</evidence>
<proteinExistence type="predicted"/>
<dbReference type="Gene3D" id="3.40.50.2300">
    <property type="match status" value="2"/>
</dbReference>
<dbReference type="InterPro" id="IPR046335">
    <property type="entry name" value="LacI/GalR-like_sensor"/>
</dbReference>
<evidence type="ECO:0000256" key="1">
    <source>
        <dbReference type="ARBA" id="ARBA00023015"/>
    </source>
</evidence>
<dbReference type="InterPro" id="IPR028082">
    <property type="entry name" value="Peripla_BP_I"/>
</dbReference>
<keyword evidence="3" id="KW-0804">Transcription</keyword>
<gene>
    <name evidence="5" type="ORF">EC841_1011282</name>
</gene>
<feature type="domain" description="HTH araC/xylS-type" evidence="4">
    <location>
        <begin position="287"/>
        <end position="385"/>
    </location>
</feature>
<dbReference type="RefSeq" id="WP_123707322.1">
    <property type="nucleotide sequence ID" value="NZ_SLYQ01000001.1"/>
</dbReference>
<evidence type="ECO:0000256" key="3">
    <source>
        <dbReference type="ARBA" id="ARBA00023163"/>
    </source>
</evidence>
<organism evidence="5 6">
    <name type="scientific">Raoultella ornithinolytica</name>
    <name type="common">Klebsiella ornithinolytica</name>
    <dbReference type="NCBI Taxonomy" id="54291"/>
    <lineage>
        <taxon>Bacteria</taxon>
        <taxon>Pseudomonadati</taxon>
        <taxon>Pseudomonadota</taxon>
        <taxon>Gammaproteobacteria</taxon>
        <taxon>Enterobacterales</taxon>
        <taxon>Enterobacteriaceae</taxon>
        <taxon>Klebsiella/Raoultella group</taxon>
        <taxon>Raoultella</taxon>
    </lineage>
</organism>
<evidence type="ECO:0000313" key="6">
    <source>
        <dbReference type="Proteomes" id="UP000295263"/>
    </source>
</evidence>
<dbReference type="InterPro" id="IPR009057">
    <property type="entry name" value="Homeodomain-like_sf"/>
</dbReference>
<dbReference type="Proteomes" id="UP000295263">
    <property type="component" value="Unassembled WGS sequence"/>
</dbReference>
<evidence type="ECO:0000256" key="2">
    <source>
        <dbReference type="ARBA" id="ARBA00023125"/>
    </source>
</evidence>
<dbReference type="GO" id="GO:0003677">
    <property type="term" value="F:DNA binding"/>
    <property type="evidence" value="ECO:0007669"/>
    <property type="project" value="UniProtKB-KW"/>
</dbReference>
<evidence type="ECO:0000259" key="4">
    <source>
        <dbReference type="PROSITE" id="PS01124"/>
    </source>
</evidence>
<dbReference type="GO" id="GO:0006355">
    <property type="term" value="P:regulation of DNA-templated transcription"/>
    <property type="evidence" value="ECO:0007669"/>
    <property type="project" value="UniProtKB-ARBA"/>
</dbReference>
<keyword evidence="1" id="KW-0805">Transcription regulation</keyword>
<dbReference type="Pfam" id="PF12833">
    <property type="entry name" value="HTH_18"/>
    <property type="match status" value="1"/>
</dbReference>
<dbReference type="AlphaFoldDB" id="A0ABD7QS43"/>
<dbReference type="PROSITE" id="PS01124">
    <property type="entry name" value="HTH_ARAC_FAMILY_2"/>
    <property type="match status" value="1"/>
</dbReference>
<name>A0ABD7QS43_RAOOR</name>